<sequence length="320" mass="34926">MPVDVADLLHELDFTIAEGSTPRSWQLRAPTGETYDVELTTPVTRVTAHTARNIRTRHDTAVRQVLVGESATTGVITHAQAGHLDLLTESPLQLIINGTSYALDLPAPTTWRQPSPQRPAWFRWGVERQLLITTTPLRQAALADLLGTSQQTISFAVRTLGGLVTNHGKGIEAADRSRLLQHWADEYPGTGGQEFGWYSLDTAVEQTRKAVDVASLLNANPLISGDVAADQLAPWKLPTRGRVYVDSPVDLADNGFVPAPLEEATLVTCIPKDPTVWRTARYAEHLADAPLVYWDVRAGGDPDSGEAADQMEKYIVGEQP</sequence>
<reference evidence="1" key="2">
    <citation type="submission" date="2021-09" db="EMBL/GenBank/DDBJ databases">
        <authorList>
            <person name="Gilroy R."/>
        </authorList>
    </citation>
    <scope>NUCLEOTIDE SEQUENCE</scope>
    <source>
        <strain evidence="1">ChiGjej5B5-7349</strain>
    </source>
</reference>
<dbReference type="Proteomes" id="UP000784435">
    <property type="component" value="Unassembled WGS sequence"/>
</dbReference>
<reference evidence="1" key="1">
    <citation type="journal article" date="2021" name="PeerJ">
        <title>Extensive microbial diversity within the chicken gut microbiome revealed by metagenomics and culture.</title>
        <authorList>
            <person name="Gilroy R."/>
            <person name="Ravi A."/>
            <person name="Getino M."/>
            <person name="Pursley I."/>
            <person name="Horton D.L."/>
            <person name="Alikhan N.F."/>
            <person name="Baker D."/>
            <person name="Gharbi K."/>
            <person name="Hall N."/>
            <person name="Watson M."/>
            <person name="Adriaenssens E.M."/>
            <person name="Foster-Nyarko E."/>
            <person name="Jarju S."/>
            <person name="Secka A."/>
            <person name="Antonio M."/>
            <person name="Oren A."/>
            <person name="Chaudhuri R.R."/>
            <person name="La Ragione R."/>
            <person name="Hildebrand F."/>
            <person name="Pallen M.J."/>
        </authorList>
    </citation>
    <scope>NUCLEOTIDE SEQUENCE</scope>
    <source>
        <strain evidence="1">ChiGjej5B5-7349</strain>
    </source>
</reference>
<protein>
    <recommendedName>
        <fullName evidence="3">Transcriptional regulator, AbiEi antitoxin, Type IV TA system</fullName>
    </recommendedName>
</protein>
<evidence type="ECO:0000313" key="1">
    <source>
        <dbReference type="EMBL" id="HJG80498.1"/>
    </source>
</evidence>
<comment type="caution">
    <text evidence="1">The sequence shown here is derived from an EMBL/GenBank/DDBJ whole genome shotgun (WGS) entry which is preliminary data.</text>
</comment>
<evidence type="ECO:0008006" key="3">
    <source>
        <dbReference type="Google" id="ProtNLM"/>
    </source>
</evidence>
<name>A0A921MEC5_9MICO</name>
<proteinExistence type="predicted"/>
<gene>
    <name evidence="1" type="ORF">K8V08_08820</name>
</gene>
<dbReference type="AlphaFoldDB" id="A0A921MEC5"/>
<dbReference type="EMBL" id="DYUK01000189">
    <property type="protein sequence ID" value="HJG80498.1"/>
    <property type="molecule type" value="Genomic_DNA"/>
</dbReference>
<organism evidence="1 2">
    <name type="scientific">Brevibacterium senegalense</name>
    <dbReference type="NCBI Taxonomy" id="1033736"/>
    <lineage>
        <taxon>Bacteria</taxon>
        <taxon>Bacillati</taxon>
        <taxon>Actinomycetota</taxon>
        <taxon>Actinomycetes</taxon>
        <taxon>Micrococcales</taxon>
        <taxon>Brevibacteriaceae</taxon>
        <taxon>Brevibacterium</taxon>
    </lineage>
</organism>
<accession>A0A921MEC5</accession>
<evidence type="ECO:0000313" key="2">
    <source>
        <dbReference type="Proteomes" id="UP000784435"/>
    </source>
</evidence>